<dbReference type="GO" id="GO:0016887">
    <property type="term" value="F:ATP hydrolysis activity"/>
    <property type="evidence" value="ECO:0007669"/>
    <property type="project" value="InterPro"/>
</dbReference>
<dbReference type="SUPFAM" id="SSF52540">
    <property type="entry name" value="P-loop containing nucleoside triphosphate hydrolases"/>
    <property type="match status" value="1"/>
</dbReference>
<sequence>MSRISVQNVSKQFGSREIFKDLSFDIEENEFVALVGPSGSGKSTILNMIGLLDTVDSGKILINGKVLPKVNSQSAVHYRRNVINYLFQSNALISTSSVKDNLMLAMTFSNFSRQEKEQRIKETLEFVGLQNRLNSKINELSGGEQQRIAIVRAILKPGDIVLADEPTGSLDPEMSQKAFDLIRTLRDQFGKTILVVTHNMEQARQCDRIISLESVLVN</sequence>
<evidence type="ECO:0000256" key="4">
    <source>
        <dbReference type="ARBA" id="ARBA00022840"/>
    </source>
</evidence>
<dbReference type="Pfam" id="PF00005">
    <property type="entry name" value="ABC_tran"/>
    <property type="match status" value="1"/>
</dbReference>
<dbReference type="AlphaFoldDB" id="A0A081SCT2"/>
<keyword evidence="3" id="KW-0547">Nucleotide-binding</keyword>
<evidence type="ECO:0000313" key="6">
    <source>
        <dbReference type="EMBL" id="KER08735.1"/>
    </source>
</evidence>
<evidence type="ECO:0000256" key="1">
    <source>
        <dbReference type="ARBA" id="ARBA00005417"/>
    </source>
</evidence>
<dbReference type="InterPro" id="IPR017871">
    <property type="entry name" value="ABC_transporter-like_CS"/>
</dbReference>
<accession>A0A081SCT2</accession>
<dbReference type="PROSITE" id="PS00211">
    <property type="entry name" value="ABC_TRANSPORTER_1"/>
    <property type="match status" value="1"/>
</dbReference>
<dbReference type="PANTHER" id="PTHR42798:SF4">
    <property type="entry name" value="ABC TRANSPORTER DOMAIN-CONTAINING PROTEIN"/>
    <property type="match status" value="1"/>
</dbReference>
<dbReference type="RefSeq" id="WP_033685029.1">
    <property type="nucleotide sequence ID" value="NZ_JPGW01000011.1"/>
</dbReference>
<evidence type="ECO:0000313" key="7">
    <source>
        <dbReference type="Proteomes" id="UP000028067"/>
    </source>
</evidence>
<dbReference type="InterPro" id="IPR017911">
    <property type="entry name" value="MacB-like_ATP-bd"/>
</dbReference>
<dbReference type="CDD" id="cd03255">
    <property type="entry name" value="ABC_MJ0796_LolCDE_FtsE"/>
    <property type="match status" value="1"/>
</dbReference>
<comment type="caution">
    <text evidence="6">The sequence shown here is derived from an EMBL/GenBank/DDBJ whole genome shotgun (WGS) entry which is preliminary data.</text>
</comment>
<dbReference type="InterPro" id="IPR027417">
    <property type="entry name" value="P-loop_NTPase"/>
</dbReference>
<organism evidence="6 7">
    <name type="scientific">Streptococcus mitis</name>
    <dbReference type="NCBI Taxonomy" id="28037"/>
    <lineage>
        <taxon>Bacteria</taxon>
        <taxon>Bacillati</taxon>
        <taxon>Bacillota</taxon>
        <taxon>Bacilli</taxon>
        <taxon>Lactobacillales</taxon>
        <taxon>Streptococcaceae</taxon>
        <taxon>Streptococcus</taxon>
        <taxon>Streptococcus mitis group</taxon>
    </lineage>
</organism>
<keyword evidence="2" id="KW-0813">Transport</keyword>
<dbReference type="InterPro" id="IPR003593">
    <property type="entry name" value="AAA+_ATPase"/>
</dbReference>
<dbReference type="PATRIC" id="fig|28037.94.peg.722"/>
<evidence type="ECO:0000256" key="2">
    <source>
        <dbReference type="ARBA" id="ARBA00022448"/>
    </source>
</evidence>
<evidence type="ECO:0000256" key="3">
    <source>
        <dbReference type="ARBA" id="ARBA00022741"/>
    </source>
</evidence>
<dbReference type="Proteomes" id="UP000028067">
    <property type="component" value="Unassembled WGS sequence"/>
</dbReference>
<comment type="similarity">
    <text evidence="1">Belongs to the ABC transporter superfamily.</text>
</comment>
<evidence type="ECO:0000259" key="5">
    <source>
        <dbReference type="PROSITE" id="PS50893"/>
    </source>
</evidence>
<dbReference type="GO" id="GO:0005524">
    <property type="term" value="F:ATP binding"/>
    <property type="evidence" value="ECO:0007669"/>
    <property type="project" value="UniProtKB-KW"/>
</dbReference>
<reference evidence="6 7" key="1">
    <citation type="submission" date="2014-05" db="EMBL/GenBank/DDBJ databases">
        <authorList>
            <person name="Daugherty S.C."/>
            <person name="Tallon L.J."/>
            <person name="Sadzewicz L."/>
            <person name="Kilian M."/>
            <person name="Tettelin H."/>
        </authorList>
    </citation>
    <scope>NUCLEOTIDE SEQUENCE [LARGE SCALE GENOMIC DNA]</scope>
    <source>
        <strain evidence="6 7">SK271</strain>
    </source>
</reference>
<dbReference type="EMBL" id="JPGW01000011">
    <property type="protein sequence ID" value="KER08735.1"/>
    <property type="molecule type" value="Genomic_DNA"/>
</dbReference>
<dbReference type="Gene3D" id="3.40.50.300">
    <property type="entry name" value="P-loop containing nucleotide triphosphate hydrolases"/>
    <property type="match status" value="1"/>
</dbReference>
<dbReference type="SMART" id="SM00382">
    <property type="entry name" value="AAA"/>
    <property type="match status" value="1"/>
</dbReference>
<dbReference type="InterPro" id="IPR003439">
    <property type="entry name" value="ABC_transporter-like_ATP-bd"/>
</dbReference>
<dbReference type="PANTHER" id="PTHR42798">
    <property type="entry name" value="LIPOPROTEIN-RELEASING SYSTEM ATP-BINDING PROTEIN LOLD"/>
    <property type="match status" value="1"/>
</dbReference>
<dbReference type="PROSITE" id="PS50893">
    <property type="entry name" value="ABC_TRANSPORTER_2"/>
    <property type="match status" value="1"/>
</dbReference>
<protein>
    <submittedName>
        <fullName evidence="6">ABC transporter family protein</fullName>
    </submittedName>
</protein>
<gene>
    <name evidence="6" type="ORF">SK271_0780</name>
</gene>
<name>A0A081SCT2_STRMT</name>
<keyword evidence="4" id="KW-0067">ATP-binding</keyword>
<proteinExistence type="inferred from homology"/>
<feature type="domain" description="ABC transporter" evidence="5">
    <location>
        <begin position="4"/>
        <end position="217"/>
    </location>
</feature>